<dbReference type="Pfam" id="PF21906">
    <property type="entry name" value="WHD_NrtR"/>
    <property type="match status" value="1"/>
</dbReference>
<gene>
    <name evidence="2" type="ORF">SAMN05660236_5917</name>
</gene>
<dbReference type="Pfam" id="PF00293">
    <property type="entry name" value="NUDIX"/>
    <property type="match status" value="1"/>
</dbReference>
<dbReference type="SUPFAM" id="SSF55811">
    <property type="entry name" value="Nudix"/>
    <property type="match status" value="1"/>
</dbReference>
<evidence type="ECO:0000313" key="2">
    <source>
        <dbReference type="EMBL" id="SKC89699.1"/>
    </source>
</evidence>
<dbReference type="AlphaFoldDB" id="A0A1T5MP91"/>
<reference evidence="2 3" key="1">
    <citation type="submission" date="2017-02" db="EMBL/GenBank/DDBJ databases">
        <authorList>
            <person name="Peterson S.W."/>
        </authorList>
    </citation>
    <scope>NUCLEOTIDE SEQUENCE [LARGE SCALE GENOMIC DNA]</scope>
    <source>
        <strain evidence="2 3">DSM 25262</strain>
    </source>
</reference>
<dbReference type="SUPFAM" id="SSF46785">
    <property type="entry name" value="Winged helix' DNA-binding domain"/>
    <property type="match status" value="1"/>
</dbReference>
<evidence type="ECO:0000259" key="1">
    <source>
        <dbReference type="PROSITE" id="PS51462"/>
    </source>
</evidence>
<dbReference type="InterPro" id="IPR000086">
    <property type="entry name" value="NUDIX_hydrolase_dom"/>
</dbReference>
<dbReference type="InterPro" id="IPR054105">
    <property type="entry name" value="WHD_NrtR"/>
</dbReference>
<organism evidence="2 3">
    <name type="scientific">Ohtaekwangia koreensis</name>
    <dbReference type="NCBI Taxonomy" id="688867"/>
    <lineage>
        <taxon>Bacteria</taxon>
        <taxon>Pseudomonadati</taxon>
        <taxon>Bacteroidota</taxon>
        <taxon>Cytophagia</taxon>
        <taxon>Cytophagales</taxon>
        <taxon>Fulvivirgaceae</taxon>
        <taxon>Ohtaekwangia</taxon>
    </lineage>
</organism>
<dbReference type="Gene3D" id="1.10.10.10">
    <property type="entry name" value="Winged helix-like DNA-binding domain superfamily/Winged helix DNA-binding domain"/>
    <property type="match status" value="1"/>
</dbReference>
<dbReference type="CDD" id="cd18873">
    <property type="entry name" value="NUDIX_NadM_like"/>
    <property type="match status" value="1"/>
</dbReference>
<dbReference type="Gene3D" id="3.90.79.10">
    <property type="entry name" value="Nucleoside Triphosphate Pyrophosphohydrolase"/>
    <property type="match status" value="1"/>
</dbReference>
<dbReference type="STRING" id="688867.SAMN05660236_5917"/>
<name>A0A1T5MP91_9BACT</name>
<dbReference type="PANTHER" id="PTHR43736">
    <property type="entry name" value="ADP-RIBOSE PYROPHOSPHATASE"/>
    <property type="match status" value="1"/>
</dbReference>
<dbReference type="InterPro" id="IPR036390">
    <property type="entry name" value="WH_DNA-bd_sf"/>
</dbReference>
<dbReference type="EMBL" id="FUZU01000005">
    <property type="protein sequence ID" value="SKC89699.1"/>
    <property type="molecule type" value="Genomic_DNA"/>
</dbReference>
<proteinExistence type="predicted"/>
<dbReference type="PROSITE" id="PS51462">
    <property type="entry name" value="NUDIX"/>
    <property type="match status" value="1"/>
</dbReference>
<dbReference type="InterPro" id="IPR015797">
    <property type="entry name" value="NUDIX_hydrolase-like_dom_sf"/>
</dbReference>
<dbReference type="InterPro" id="IPR036388">
    <property type="entry name" value="WH-like_DNA-bd_sf"/>
</dbReference>
<feature type="domain" description="Nudix hydrolase" evidence="1">
    <location>
        <begin position="28"/>
        <end position="176"/>
    </location>
</feature>
<sequence length="259" mass="30973">MANRDIWATMDREKQLRDFLLNGDKIYVPRVSVDCVIFGFHEDQLKVLLLRWKDGRWCLPGGFVKWDESVDESAVRTLQERTALRNIYLQQFHTFGAPNRERGKKFKDIPDTKKSWMRERFVSVGYYALVEFSKVSPRPDWLSDECKWYDIHKVPALIYDHNEMVEKALETLRIRLNDYPVGYNLLHEKFTMPELQRLYETILDQPLDRRNFQKKMLSLGILERLKERKTGGAHKAPYLYRFDKKKYERAMKQGLKLGF</sequence>
<accession>A0A1T5MP91</accession>
<dbReference type="Proteomes" id="UP000190961">
    <property type="component" value="Unassembled WGS sequence"/>
</dbReference>
<evidence type="ECO:0000313" key="3">
    <source>
        <dbReference type="Proteomes" id="UP000190961"/>
    </source>
</evidence>
<dbReference type="PANTHER" id="PTHR43736:SF4">
    <property type="entry name" value="SLR1690 PROTEIN"/>
    <property type="match status" value="1"/>
</dbReference>
<protein>
    <submittedName>
        <fullName evidence="2">ADP-ribose pyrophosphatase YjhB, NUDIX family</fullName>
    </submittedName>
</protein>
<keyword evidence="3" id="KW-1185">Reference proteome</keyword>